<feature type="signal peptide" evidence="2">
    <location>
        <begin position="1"/>
        <end position="23"/>
    </location>
</feature>
<reference evidence="4" key="1">
    <citation type="submission" date="2016-02" db="EMBL/GenBank/DDBJ databases">
        <title>Genome sequence of Bacillus trypoxylicola KCTC 13244(T).</title>
        <authorList>
            <person name="Jeong H."/>
            <person name="Park S.-H."/>
            <person name="Choi S.-K."/>
        </authorList>
    </citation>
    <scope>NUCLEOTIDE SEQUENCE [LARGE SCALE GENOMIC DNA]</scope>
    <source>
        <strain evidence="4">KCTC 13244</strain>
    </source>
</reference>
<dbReference type="NCBIfam" id="NF040801">
    <property type="entry name" value="spore_GerD"/>
    <property type="match status" value="1"/>
</dbReference>
<name>A0A161PJ86_9BACI</name>
<dbReference type="AlphaFoldDB" id="A0A161PJ86"/>
<keyword evidence="5" id="KW-1185">Reference proteome</keyword>
<feature type="domain" description="Spore germination GerD central core" evidence="3">
    <location>
        <begin position="64"/>
        <end position="176"/>
    </location>
</feature>
<protein>
    <submittedName>
        <fullName evidence="4">Spore gernimation protein GerD</fullName>
    </submittedName>
</protein>
<dbReference type="EMBL" id="LTAO01000004">
    <property type="protein sequence ID" value="KYG33872.1"/>
    <property type="molecule type" value="Genomic_DNA"/>
</dbReference>
<dbReference type="Proteomes" id="UP000075806">
    <property type="component" value="Unassembled WGS sequence"/>
</dbReference>
<evidence type="ECO:0000256" key="2">
    <source>
        <dbReference type="SAM" id="SignalP"/>
    </source>
</evidence>
<accession>A0A161PJ86</accession>
<comment type="caution">
    <text evidence="4">The sequence shown here is derived from an EMBL/GenBank/DDBJ whole genome shotgun (WGS) entry which is preliminary data.</text>
</comment>
<dbReference type="Pfam" id="PF17898">
    <property type="entry name" value="GerD"/>
    <property type="match status" value="1"/>
</dbReference>
<proteinExistence type="predicted"/>
<evidence type="ECO:0000313" key="5">
    <source>
        <dbReference type="Proteomes" id="UP000075806"/>
    </source>
</evidence>
<sequence length="206" mass="23711">MNALRKWLFLCLFITLLSGCAAAENSGQADYDTTKKMMVDMLKTDEGKKAIQELMHDEEMRHDLVMDNFFVKETIQETLTTEQGKAFWQQTMKDPEFAKTFAEAMQSENEKILKGLMKDPEYQTMMVSILQDQEIKDSILELLKSKEYREQVMTIMSESFESPYFMAKINEILSNVTEEQLKKQDEEGGSGSSESGQDSSQESEQE</sequence>
<evidence type="ECO:0000256" key="1">
    <source>
        <dbReference type="SAM" id="MobiDB-lite"/>
    </source>
</evidence>
<dbReference type="STRING" id="519424.AZF04_15260"/>
<feature type="chain" id="PRO_5038456238" evidence="2">
    <location>
        <begin position="24"/>
        <end position="206"/>
    </location>
</feature>
<dbReference type="OrthoDB" id="2375836at2"/>
<dbReference type="PROSITE" id="PS51257">
    <property type="entry name" value="PROKAR_LIPOPROTEIN"/>
    <property type="match status" value="1"/>
</dbReference>
<keyword evidence="2" id="KW-0732">Signal</keyword>
<evidence type="ECO:0000259" key="3">
    <source>
        <dbReference type="Pfam" id="PF17898"/>
    </source>
</evidence>
<gene>
    <name evidence="4" type="ORF">AZF04_15260</name>
</gene>
<dbReference type="RefSeq" id="WP_061947683.1">
    <property type="nucleotide sequence ID" value="NZ_LTAO01000004.1"/>
</dbReference>
<organism evidence="4 5">
    <name type="scientific">Alkalihalobacillus trypoxylicola</name>
    <dbReference type="NCBI Taxonomy" id="519424"/>
    <lineage>
        <taxon>Bacteria</taxon>
        <taxon>Bacillati</taxon>
        <taxon>Bacillota</taxon>
        <taxon>Bacilli</taxon>
        <taxon>Bacillales</taxon>
        <taxon>Bacillaceae</taxon>
        <taxon>Alkalihalobacillus</taxon>
    </lineage>
</organism>
<dbReference type="InterPro" id="IPR041262">
    <property type="entry name" value="GerD_central"/>
</dbReference>
<evidence type="ECO:0000313" key="4">
    <source>
        <dbReference type="EMBL" id="KYG33872.1"/>
    </source>
</evidence>
<feature type="region of interest" description="Disordered" evidence="1">
    <location>
        <begin position="177"/>
        <end position="206"/>
    </location>
</feature>